<feature type="active site" description="Charge relay system" evidence="5">
    <location>
        <position position="408"/>
    </location>
</feature>
<dbReference type="AlphaFoldDB" id="A0AAN7BSI3"/>
<reference evidence="7" key="1">
    <citation type="journal article" date="2023" name="Mol. Phylogenet. Evol.">
        <title>Genome-scale phylogeny and comparative genomics of the fungal order Sordariales.</title>
        <authorList>
            <person name="Hensen N."/>
            <person name="Bonometti L."/>
            <person name="Westerberg I."/>
            <person name="Brannstrom I.O."/>
            <person name="Guillou S."/>
            <person name="Cros-Aarteil S."/>
            <person name="Calhoun S."/>
            <person name="Haridas S."/>
            <person name="Kuo A."/>
            <person name="Mondo S."/>
            <person name="Pangilinan J."/>
            <person name="Riley R."/>
            <person name="LaButti K."/>
            <person name="Andreopoulos B."/>
            <person name="Lipzen A."/>
            <person name="Chen C."/>
            <person name="Yan M."/>
            <person name="Daum C."/>
            <person name="Ng V."/>
            <person name="Clum A."/>
            <person name="Steindorff A."/>
            <person name="Ohm R.A."/>
            <person name="Martin F."/>
            <person name="Silar P."/>
            <person name="Natvig D.O."/>
            <person name="Lalanne C."/>
            <person name="Gautier V."/>
            <person name="Ament-Velasquez S.L."/>
            <person name="Kruys A."/>
            <person name="Hutchinson M.I."/>
            <person name="Powell A.J."/>
            <person name="Barry K."/>
            <person name="Miller A.N."/>
            <person name="Grigoriev I.V."/>
            <person name="Debuchy R."/>
            <person name="Gladieux P."/>
            <person name="Hiltunen Thoren M."/>
            <person name="Johannesson H."/>
        </authorList>
    </citation>
    <scope>NUCLEOTIDE SEQUENCE</scope>
    <source>
        <strain evidence="7">CBS 990.96</strain>
    </source>
</reference>
<dbReference type="Pfam" id="PF03403">
    <property type="entry name" value="PAF-AH_p_II"/>
    <property type="match status" value="1"/>
</dbReference>
<dbReference type="InterPro" id="IPR016715">
    <property type="entry name" value="PAF_acetylhydro_eukaryote"/>
</dbReference>
<evidence type="ECO:0000256" key="1">
    <source>
        <dbReference type="ARBA" id="ARBA00022801"/>
    </source>
</evidence>
<name>A0AAN7BSI3_9PEZI</name>
<comment type="catalytic activity">
    <reaction evidence="4">
        <text>a 1-O-alkyl-2-acetyl-sn-glycero-3-phosphocholine + H2O = a 1-O-alkyl-sn-glycero-3-phosphocholine + acetate + H(+)</text>
        <dbReference type="Rhea" id="RHEA:17777"/>
        <dbReference type="ChEBI" id="CHEBI:15377"/>
        <dbReference type="ChEBI" id="CHEBI:15378"/>
        <dbReference type="ChEBI" id="CHEBI:30089"/>
        <dbReference type="ChEBI" id="CHEBI:30909"/>
        <dbReference type="ChEBI" id="CHEBI:36707"/>
        <dbReference type="EC" id="3.1.1.47"/>
    </reaction>
</comment>
<gene>
    <name evidence="7" type="ORF">QBC38DRAFT_141523</name>
</gene>
<dbReference type="Proteomes" id="UP001301958">
    <property type="component" value="Unassembled WGS sequence"/>
</dbReference>
<organism evidence="7 8">
    <name type="scientific">Podospora fimiseda</name>
    <dbReference type="NCBI Taxonomy" id="252190"/>
    <lineage>
        <taxon>Eukaryota</taxon>
        <taxon>Fungi</taxon>
        <taxon>Dikarya</taxon>
        <taxon>Ascomycota</taxon>
        <taxon>Pezizomycotina</taxon>
        <taxon>Sordariomycetes</taxon>
        <taxon>Sordariomycetidae</taxon>
        <taxon>Sordariales</taxon>
        <taxon>Podosporaceae</taxon>
        <taxon>Podospora</taxon>
    </lineage>
</organism>
<comment type="similarity">
    <text evidence="4">Belongs to the serine esterase family.</text>
</comment>
<feature type="region of interest" description="Disordered" evidence="6">
    <location>
        <begin position="519"/>
        <end position="559"/>
    </location>
</feature>
<dbReference type="SUPFAM" id="SSF53474">
    <property type="entry name" value="alpha/beta-Hydrolases"/>
    <property type="match status" value="1"/>
</dbReference>
<sequence>MTSLASSLNPIPAFPEYTGPYKVGTVDIEIPVAQLDPDSATPRPDGSTDIHTVQCRIFYPAVPESKPKRITWLPNPQRLHIGAYAQFLGVGSTAASILSFLPRYLHWTTIPVHKNADLLSPPSGNPRSRWPTMIFSHGLGGNRNAYSHVAGSMASYGVVVVCPEHRDASAALTLVRDPDNQNRFFAKNTCHVVPYQRIPHDQEPEIWATRNKQLRIRLWEINHLFEAMVSLDRGDESCIKSNLNSSTPFASLSQFTNKLDILEPGKVIFSGHSFGAATTVQLLKSVYYSTKSHPVLSSMSSPPFVPRPNSCLSKQITPQSPAILLDMWCFPLLSAATKALHDLPLPCYADGGPGGSGILAIESDQFFKWGEHLRCKARLLSPDPTATKVQFAENVSRPHFFYVEKSAHLSQSDFAVLFPWLTKKAFGTDAPERVLRLNTRAQLQFLRNCGIKVAPTRKEDLVEGQGVDGEEGLENDEAILANGKEAEGKIAAWKWLDVVELGKEGKGVYPSEIEIMKRRSTGERDLEAEEEEKGMGREMEPDIRDVVEEEVKDNGPARV</sequence>
<keyword evidence="8" id="KW-1185">Reference proteome</keyword>
<evidence type="ECO:0000256" key="4">
    <source>
        <dbReference type="PIRNR" id="PIRNR018169"/>
    </source>
</evidence>
<dbReference type="Gene3D" id="3.40.50.1820">
    <property type="entry name" value="alpha/beta hydrolase"/>
    <property type="match status" value="1"/>
</dbReference>
<dbReference type="PIRSF" id="PIRSF018169">
    <property type="entry name" value="PAF_acetylhydrolase"/>
    <property type="match status" value="1"/>
</dbReference>
<dbReference type="EMBL" id="MU865315">
    <property type="protein sequence ID" value="KAK4228804.1"/>
    <property type="molecule type" value="Genomic_DNA"/>
</dbReference>
<evidence type="ECO:0000256" key="3">
    <source>
        <dbReference type="ARBA" id="ARBA00023098"/>
    </source>
</evidence>
<evidence type="ECO:0000313" key="7">
    <source>
        <dbReference type="EMBL" id="KAK4228804.1"/>
    </source>
</evidence>
<reference evidence="7" key="2">
    <citation type="submission" date="2023-05" db="EMBL/GenBank/DDBJ databases">
        <authorList>
            <consortium name="Lawrence Berkeley National Laboratory"/>
            <person name="Steindorff A."/>
            <person name="Hensen N."/>
            <person name="Bonometti L."/>
            <person name="Westerberg I."/>
            <person name="Brannstrom I.O."/>
            <person name="Guillou S."/>
            <person name="Cros-Aarteil S."/>
            <person name="Calhoun S."/>
            <person name="Haridas S."/>
            <person name="Kuo A."/>
            <person name="Mondo S."/>
            <person name="Pangilinan J."/>
            <person name="Riley R."/>
            <person name="Labutti K."/>
            <person name="Andreopoulos B."/>
            <person name="Lipzen A."/>
            <person name="Chen C."/>
            <person name="Yanf M."/>
            <person name="Daum C."/>
            <person name="Ng V."/>
            <person name="Clum A."/>
            <person name="Ohm R."/>
            <person name="Martin F."/>
            <person name="Silar P."/>
            <person name="Natvig D."/>
            <person name="Lalanne C."/>
            <person name="Gautier V."/>
            <person name="Ament-Velasquez S.L."/>
            <person name="Kruys A."/>
            <person name="Hutchinson M.I."/>
            <person name="Powell A.J."/>
            <person name="Barry K."/>
            <person name="Miller A.N."/>
            <person name="Grigoriev I.V."/>
            <person name="Debuchy R."/>
            <person name="Gladieux P."/>
            <person name="Thoren M.H."/>
            <person name="Johannesson H."/>
        </authorList>
    </citation>
    <scope>NUCLEOTIDE SEQUENCE</scope>
    <source>
        <strain evidence="7">CBS 990.96</strain>
    </source>
</reference>
<feature type="active site" description="Nucleophile" evidence="5">
    <location>
        <position position="273"/>
    </location>
</feature>
<proteinExistence type="inferred from homology"/>
<keyword evidence="2 4" id="KW-0442">Lipid degradation</keyword>
<dbReference type="InterPro" id="IPR029058">
    <property type="entry name" value="AB_hydrolase_fold"/>
</dbReference>
<keyword evidence="3 4" id="KW-0443">Lipid metabolism</keyword>
<keyword evidence="1 4" id="KW-0378">Hydrolase</keyword>
<evidence type="ECO:0000256" key="6">
    <source>
        <dbReference type="SAM" id="MobiDB-lite"/>
    </source>
</evidence>
<protein>
    <recommendedName>
        <fullName evidence="4">Putative phospholipase</fullName>
        <ecNumber evidence="4">3.1.1.47</ecNumber>
    </recommendedName>
</protein>
<dbReference type="EC" id="3.1.1.47" evidence="4"/>
<accession>A0AAN7BSI3</accession>
<comment type="caution">
    <text evidence="7">The sequence shown here is derived from an EMBL/GenBank/DDBJ whole genome shotgun (WGS) entry which is preliminary data.</text>
</comment>
<evidence type="ECO:0000256" key="2">
    <source>
        <dbReference type="ARBA" id="ARBA00022963"/>
    </source>
</evidence>
<feature type="compositionally biased region" description="Basic and acidic residues" evidence="6">
    <location>
        <begin position="533"/>
        <end position="546"/>
    </location>
</feature>
<evidence type="ECO:0000256" key="5">
    <source>
        <dbReference type="PIRSR" id="PIRSR018169-1"/>
    </source>
</evidence>
<evidence type="ECO:0000313" key="8">
    <source>
        <dbReference type="Proteomes" id="UP001301958"/>
    </source>
</evidence>
<dbReference type="GO" id="GO:0003847">
    <property type="term" value="F:1-alkyl-2-acetylglycerophosphocholine esterase activity"/>
    <property type="evidence" value="ECO:0007669"/>
    <property type="project" value="UniProtKB-UniRule"/>
</dbReference>
<dbReference type="PANTHER" id="PTHR10272">
    <property type="entry name" value="PLATELET-ACTIVATING FACTOR ACETYLHYDROLASE"/>
    <property type="match status" value="1"/>
</dbReference>
<dbReference type="PANTHER" id="PTHR10272:SF7">
    <property type="entry name" value="PHOSPHOLIPASE-RELATED"/>
    <property type="match status" value="1"/>
</dbReference>
<dbReference type="GO" id="GO:0016042">
    <property type="term" value="P:lipid catabolic process"/>
    <property type="evidence" value="ECO:0007669"/>
    <property type="project" value="UniProtKB-KW"/>
</dbReference>
<feature type="active site" description="Charge relay system" evidence="5">
    <location>
        <position position="326"/>
    </location>
</feature>